<feature type="compositionally biased region" description="Low complexity" evidence="10">
    <location>
        <begin position="137"/>
        <end position="153"/>
    </location>
</feature>
<dbReference type="Proteomes" id="UP000241546">
    <property type="component" value="Unassembled WGS sequence"/>
</dbReference>
<keyword evidence="12" id="KW-1185">Reference proteome</keyword>
<evidence type="ECO:0000256" key="3">
    <source>
        <dbReference type="ARBA" id="ARBA00013628"/>
    </source>
</evidence>
<evidence type="ECO:0000256" key="1">
    <source>
        <dbReference type="ARBA" id="ARBA00004436"/>
    </source>
</evidence>
<evidence type="ECO:0000256" key="7">
    <source>
        <dbReference type="ARBA" id="ARBA00023128"/>
    </source>
</evidence>
<organism evidence="11 12">
    <name type="scientific">Trichoderma citrinoviride</name>
    <dbReference type="NCBI Taxonomy" id="58853"/>
    <lineage>
        <taxon>Eukaryota</taxon>
        <taxon>Fungi</taxon>
        <taxon>Dikarya</taxon>
        <taxon>Ascomycota</taxon>
        <taxon>Pezizomycotina</taxon>
        <taxon>Sordariomycetes</taxon>
        <taxon>Hypocreomycetidae</taxon>
        <taxon>Hypocreales</taxon>
        <taxon>Hypocreaceae</taxon>
        <taxon>Trichoderma</taxon>
    </lineage>
</organism>
<keyword evidence="8" id="KW-0234">DNA repair</keyword>
<dbReference type="GO" id="GO:0036297">
    <property type="term" value="P:interstrand cross-link repair"/>
    <property type="evidence" value="ECO:0007669"/>
    <property type="project" value="TreeGrafter"/>
</dbReference>
<dbReference type="GO" id="GO:0000725">
    <property type="term" value="P:recombinational repair"/>
    <property type="evidence" value="ECO:0007669"/>
    <property type="project" value="TreeGrafter"/>
</dbReference>
<feature type="region of interest" description="Disordered" evidence="10">
    <location>
        <begin position="1"/>
        <end position="28"/>
    </location>
</feature>
<feature type="compositionally biased region" description="Low complexity" evidence="10">
    <location>
        <begin position="107"/>
        <end position="126"/>
    </location>
</feature>
<dbReference type="Pfam" id="PF06420">
    <property type="entry name" value="Mgm101p"/>
    <property type="match status" value="1"/>
</dbReference>
<dbReference type="PANTHER" id="PTHR31404">
    <property type="entry name" value="MITOCHONDRIAL GENOME MAINTENANCE PROTEIN MGM101"/>
    <property type="match status" value="1"/>
</dbReference>
<dbReference type="PANTHER" id="PTHR31404:SF0">
    <property type="entry name" value="MITOCHONDRIAL GENOME MAINTENANCE PROTEIN MGM101"/>
    <property type="match status" value="1"/>
</dbReference>
<evidence type="ECO:0000256" key="8">
    <source>
        <dbReference type="ARBA" id="ARBA00023204"/>
    </source>
</evidence>
<evidence type="ECO:0000256" key="4">
    <source>
        <dbReference type="ARBA" id="ARBA00022763"/>
    </source>
</evidence>
<feature type="compositionally biased region" description="Pro residues" evidence="10">
    <location>
        <begin position="127"/>
        <end position="136"/>
    </location>
</feature>
<accession>A0A2T4BIP2</accession>
<feature type="compositionally biased region" description="Low complexity" evidence="10">
    <location>
        <begin position="7"/>
        <end position="19"/>
    </location>
</feature>
<keyword evidence="4" id="KW-0227">DNA damage</keyword>
<evidence type="ECO:0000256" key="5">
    <source>
        <dbReference type="ARBA" id="ARBA00022946"/>
    </source>
</evidence>
<evidence type="ECO:0000256" key="9">
    <source>
        <dbReference type="ARBA" id="ARBA00023271"/>
    </source>
</evidence>
<reference evidence="12" key="1">
    <citation type="submission" date="2016-07" db="EMBL/GenBank/DDBJ databases">
        <title>Multiple horizontal gene transfer events from other fungi enriched the ability of initially mycotrophic Trichoderma (Ascomycota) to feed on dead plant biomass.</title>
        <authorList>
            <consortium name="DOE Joint Genome Institute"/>
            <person name="Atanasova L."/>
            <person name="Chenthamara K."/>
            <person name="Zhang J."/>
            <person name="Grujic M."/>
            <person name="Henrissat B."/>
            <person name="Kuo A."/>
            <person name="Aerts A."/>
            <person name="Salamov A."/>
            <person name="Lipzen A."/>
            <person name="Labutti K."/>
            <person name="Barry K."/>
            <person name="Miao Y."/>
            <person name="Rahimi M.J."/>
            <person name="Shen Q."/>
            <person name="Grigoriev I.V."/>
            <person name="Kubicek C.P."/>
            <person name="Druzhinina I.S."/>
        </authorList>
    </citation>
    <scope>NUCLEOTIDE SEQUENCE [LARGE SCALE GENOMIC DNA]</scope>
    <source>
        <strain evidence="12">TUCIM 6016</strain>
    </source>
</reference>
<name>A0A2T4BIP2_9HYPO</name>
<dbReference type="EMBL" id="KZ680209">
    <property type="protein sequence ID" value="PTB69192.1"/>
    <property type="molecule type" value="Genomic_DNA"/>
</dbReference>
<evidence type="ECO:0000313" key="11">
    <source>
        <dbReference type="EMBL" id="PTB69192.1"/>
    </source>
</evidence>
<dbReference type="AlphaFoldDB" id="A0A2T4BIP2"/>
<evidence type="ECO:0000256" key="10">
    <source>
        <dbReference type="SAM" id="MobiDB-lite"/>
    </source>
</evidence>
<feature type="region of interest" description="Disordered" evidence="10">
    <location>
        <begin position="104"/>
        <end position="153"/>
    </location>
</feature>
<keyword evidence="5" id="KW-0809">Transit peptide</keyword>
<evidence type="ECO:0000256" key="6">
    <source>
        <dbReference type="ARBA" id="ARBA00023125"/>
    </source>
</evidence>
<dbReference type="GO" id="GO:0000262">
    <property type="term" value="C:mitochondrial chromosome"/>
    <property type="evidence" value="ECO:0007669"/>
    <property type="project" value="InterPro"/>
</dbReference>
<dbReference type="OrthoDB" id="17164at2759"/>
<dbReference type="InterPro" id="IPR009446">
    <property type="entry name" value="Mgm101"/>
</dbReference>
<keyword evidence="7" id="KW-0496">Mitochondrion</keyword>
<comment type="similarity">
    <text evidence="2">Belongs to the MGM101 family.</text>
</comment>
<keyword evidence="9" id="KW-1135">Mitochondrion nucleoid</keyword>
<keyword evidence="6" id="KW-0238">DNA-binding</keyword>
<gene>
    <name evidence="11" type="ORF">BBK36DRAFT_1111957</name>
</gene>
<comment type="subcellular location">
    <subcellularLocation>
        <location evidence="1">Mitochondrion matrix</location>
        <location evidence="1">Mitochondrion nucleoid</location>
    </subcellularLocation>
</comment>
<dbReference type="RefSeq" id="XP_024752512.1">
    <property type="nucleotide sequence ID" value="XM_024889758.1"/>
</dbReference>
<evidence type="ECO:0000256" key="2">
    <source>
        <dbReference type="ARBA" id="ARBA00007053"/>
    </source>
</evidence>
<evidence type="ECO:0000313" key="12">
    <source>
        <dbReference type="Proteomes" id="UP000241546"/>
    </source>
</evidence>
<sequence>MPGQVQEKPPAAGASAAAAIDDDDEPDEWDKRIFSTGCADENAKMTDCYYEKKDWRACAKEAKECIPLDQDKIITMLPARRSFAVASRHLARLPARHIQAPAARLYATDSATTSTTSTTDDASATTTPPPAKPSAPAPKYAKPAPKATPKPAIAASVPTSYSDVVYQAKSIAYEDAREDDAADSLVDTVSVDWTRSFYGISARPVTEKQFKVLMQPLDEKDIEVKPDGVVYLPEIKYRRRLNEAFGPMGWGLIPKGEAVVGDTIVTREYALIVDGRFVSQAQGENSYFSADQLPSAVEGCKSNALMRCCKDLGIASELWDPHFIRWFKKNHMEEVWVEHVTTKKKRLQWYRKGDVDVAYPYKISK</sequence>
<proteinExistence type="inferred from homology"/>
<dbReference type="GO" id="GO:0003697">
    <property type="term" value="F:single-stranded DNA binding"/>
    <property type="evidence" value="ECO:0007669"/>
    <property type="project" value="InterPro"/>
</dbReference>
<protein>
    <recommendedName>
        <fullName evidence="3">Mitochondrial genome maintenance protein MGM101</fullName>
    </recommendedName>
</protein>
<dbReference type="GeneID" id="36597877"/>